<evidence type="ECO:0000313" key="3">
    <source>
        <dbReference type="EMBL" id="WJW70194.1"/>
    </source>
</evidence>
<evidence type="ECO:0000313" key="5">
    <source>
        <dbReference type="Proteomes" id="UP001431572"/>
    </source>
</evidence>
<sequence>MSENNQTKYTPEAELVISDIETLKVLADPMRQRILEKVCDVPITAKQISANLKIPVTKLYYHLNMMEEHGLVKVVGTRLVSGIVEKQYQASAYFFRLDRSLFDFSKGGSKEGIDLALSTVFDITREEIKESVEKGLITADADNADAHKLTLRRINRAMSDTEAKEFIGKLNELLADWNITDKETKEQDSNKQQFTLTLAFYPVSSEETKQE</sequence>
<evidence type="ECO:0000313" key="4">
    <source>
        <dbReference type="Proteomes" id="UP000521676"/>
    </source>
</evidence>
<dbReference type="Gene3D" id="1.10.10.10">
    <property type="entry name" value="Winged helix-like DNA-binding domain superfamily/Winged helix DNA-binding domain"/>
    <property type="match status" value="1"/>
</dbReference>
<dbReference type="Proteomes" id="UP001431572">
    <property type="component" value="Plasmid unnamed1"/>
</dbReference>
<keyword evidence="5" id="KW-1185">Reference proteome</keyword>
<protein>
    <submittedName>
        <fullName evidence="3">Helix-turn-helix domain-containing protein</fullName>
    </submittedName>
    <submittedName>
        <fullName evidence="2">Helix-turn-helix transcriptional regulator</fullName>
    </submittedName>
</protein>
<dbReference type="CDD" id="cd00090">
    <property type="entry name" value="HTH_ARSR"/>
    <property type="match status" value="1"/>
</dbReference>
<dbReference type="SUPFAM" id="SSF46785">
    <property type="entry name" value="Winged helix' DNA-binding domain"/>
    <property type="match status" value="1"/>
</dbReference>
<feature type="domain" description="HTH arsR-type" evidence="1">
    <location>
        <begin position="21"/>
        <end position="137"/>
    </location>
</feature>
<dbReference type="InterPro" id="IPR011991">
    <property type="entry name" value="ArsR-like_HTH"/>
</dbReference>
<dbReference type="EMBL" id="JACATZ010000001">
    <property type="protein sequence ID" value="NWJ46821.1"/>
    <property type="molecule type" value="Genomic_DNA"/>
</dbReference>
<keyword evidence="3" id="KW-0614">Plasmid</keyword>
<reference evidence="3" key="2">
    <citation type="journal article" date="2024" name="Nature">
        <title>Anoxygenic phototroph of the Chloroflexota uses a type I reaction centre.</title>
        <authorList>
            <person name="Tsuji J.M."/>
            <person name="Shaw N.A."/>
            <person name="Nagashima S."/>
            <person name="Venkiteswaran J.J."/>
            <person name="Schiff S.L."/>
            <person name="Watanabe T."/>
            <person name="Fukui M."/>
            <person name="Hanada S."/>
            <person name="Tank M."/>
            <person name="Neufeld J.D."/>
        </authorList>
    </citation>
    <scope>NUCLEOTIDE SEQUENCE</scope>
    <source>
        <strain evidence="3">L227-S17</strain>
        <plasmid evidence="3 5">unnamed1</plasmid>
    </source>
</reference>
<name>A0A8T7M421_9CHLR</name>
<evidence type="ECO:0000313" key="2">
    <source>
        <dbReference type="EMBL" id="NWJ46821.1"/>
    </source>
</evidence>
<geneLocation type="plasmid" evidence="3 5">
    <name>unnamed1</name>
</geneLocation>
<dbReference type="EMBL" id="CP128401">
    <property type="protein sequence ID" value="WJW70194.1"/>
    <property type="molecule type" value="Genomic_DNA"/>
</dbReference>
<reference evidence="2 4" key="1">
    <citation type="submission" date="2020-06" db="EMBL/GenBank/DDBJ databases">
        <title>Anoxygenic phototrophic Chloroflexota member uses a Type I reaction center.</title>
        <authorList>
            <person name="Tsuji J.M."/>
            <person name="Shaw N.A."/>
            <person name="Nagashima S."/>
            <person name="Venkiteswaran J."/>
            <person name="Schiff S.L."/>
            <person name="Hanada S."/>
            <person name="Tank M."/>
            <person name="Neufeld J.D."/>
        </authorList>
    </citation>
    <scope>NUCLEOTIDE SEQUENCE [LARGE SCALE GENOMIC DNA]</scope>
    <source>
        <strain evidence="2">L227-S17</strain>
    </source>
</reference>
<dbReference type="RefSeq" id="WP_341472071.1">
    <property type="nucleotide sequence ID" value="NZ_CP128401.1"/>
</dbReference>
<gene>
    <name evidence="2" type="ORF">HXX08_13215</name>
    <name evidence="3" type="ORF">OZ401_004702</name>
</gene>
<accession>A0A8T7M421</accession>
<dbReference type="Proteomes" id="UP000521676">
    <property type="component" value="Unassembled WGS sequence"/>
</dbReference>
<dbReference type="InterPro" id="IPR036388">
    <property type="entry name" value="WH-like_DNA-bd_sf"/>
</dbReference>
<evidence type="ECO:0000259" key="1">
    <source>
        <dbReference type="SMART" id="SM00418"/>
    </source>
</evidence>
<dbReference type="AlphaFoldDB" id="A0A8T7M421"/>
<dbReference type="InterPro" id="IPR036390">
    <property type="entry name" value="WH_DNA-bd_sf"/>
</dbReference>
<dbReference type="GO" id="GO:0003700">
    <property type="term" value="F:DNA-binding transcription factor activity"/>
    <property type="evidence" value="ECO:0007669"/>
    <property type="project" value="InterPro"/>
</dbReference>
<dbReference type="Pfam" id="PF12840">
    <property type="entry name" value="HTH_20"/>
    <property type="match status" value="1"/>
</dbReference>
<dbReference type="SMART" id="SM00418">
    <property type="entry name" value="HTH_ARSR"/>
    <property type="match status" value="1"/>
</dbReference>
<proteinExistence type="predicted"/>
<dbReference type="InterPro" id="IPR001845">
    <property type="entry name" value="HTH_ArsR_DNA-bd_dom"/>
</dbReference>
<organism evidence="2 4">
    <name type="scientific">Candidatus Chlorohelix allophototropha</name>
    <dbReference type="NCBI Taxonomy" id="3003348"/>
    <lineage>
        <taxon>Bacteria</taxon>
        <taxon>Bacillati</taxon>
        <taxon>Chloroflexota</taxon>
        <taxon>Chloroflexia</taxon>
        <taxon>Candidatus Chloroheliales</taxon>
        <taxon>Candidatus Chloroheliaceae</taxon>
        <taxon>Candidatus Chlorohelix</taxon>
    </lineage>
</organism>